<evidence type="ECO:0000256" key="1">
    <source>
        <dbReference type="SAM" id="MobiDB-lite"/>
    </source>
</evidence>
<feature type="region of interest" description="Disordered" evidence="1">
    <location>
        <begin position="145"/>
        <end position="178"/>
    </location>
</feature>
<accession>A0ABT5JJ57</accession>
<organism evidence="2 3">
    <name type="scientific">Rhodoplanes tepidamans</name>
    <name type="common">Rhodoplanes cryptolactis</name>
    <dbReference type="NCBI Taxonomy" id="200616"/>
    <lineage>
        <taxon>Bacteria</taxon>
        <taxon>Pseudomonadati</taxon>
        <taxon>Pseudomonadota</taxon>
        <taxon>Alphaproteobacteria</taxon>
        <taxon>Hyphomicrobiales</taxon>
        <taxon>Nitrobacteraceae</taxon>
        <taxon>Rhodoplanes</taxon>
    </lineage>
</organism>
<feature type="compositionally biased region" description="Pro residues" evidence="1">
    <location>
        <begin position="157"/>
        <end position="166"/>
    </location>
</feature>
<evidence type="ECO:0000313" key="2">
    <source>
        <dbReference type="EMBL" id="MDC7789562.1"/>
    </source>
</evidence>
<comment type="caution">
    <text evidence="2">The sequence shown here is derived from an EMBL/GenBank/DDBJ whole genome shotgun (WGS) entry which is preliminary data.</text>
</comment>
<protein>
    <submittedName>
        <fullName evidence="2">Uncharacterized protein</fullName>
    </submittedName>
</protein>
<proteinExistence type="predicted"/>
<dbReference type="Proteomes" id="UP001165652">
    <property type="component" value="Unassembled WGS sequence"/>
</dbReference>
<dbReference type="EMBL" id="JAQQLI010000079">
    <property type="protein sequence ID" value="MDC7789562.1"/>
    <property type="molecule type" value="Genomic_DNA"/>
</dbReference>
<dbReference type="RefSeq" id="WP_272780384.1">
    <property type="nucleotide sequence ID" value="NZ_JAQQLI010000079.1"/>
</dbReference>
<reference evidence="2" key="1">
    <citation type="journal article" date="2023" name="Microbiol Resour">
        <title>Genome Sequences of Rhodoplanes serenus and Two Thermotolerant Strains, Rhodoplanes tepidamans and 'Rhodoplanes cryptolactis,' Further Refine the Genus.</title>
        <authorList>
            <person name="Rayyan A.A."/>
            <person name="Kyndt J.A."/>
        </authorList>
    </citation>
    <scope>NUCLEOTIDE SEQUENCE</scope>
    <source>
        <strain evidence="2">DSM 9987</strain>
    </source>
</reference>
<name>A0ABT5JJ57_RHOTP</name>
<feature type="non-terminal residue" evidence="2">
    <location>
        <position position="1"/>
    </location>
</feature>
<gene>
    <name evidence="2" type="ORF">PQJ73_28110</name>
</gene>
<feature type="compositionally biased region" description="Low complexity" evidence="1">
    <location>
        <begin position="146"/>
        <end position="156"/>
    </location>
</feature>
<evidence type="ECO:0000313" key="3">
    <source>
        <dbReference type="Proteomes" id="UP001165652"/>
    </source>
</evidence>
<keyword evidence="3" id="KW-1185">Reference proteome</keyword>
<reference evidence="2" key="2">
    <citation type="submission" date="2023-02" db="EMBL/GenBank/DDBJ databases">
        <authorList>
            <person name="Rayyan A."/>
            <person name="Meyer T."/>
            <person name="Kyndt J.A."/>
        </authorList>
    </citation>
    <scope>NUCLEOTIDE SEQUENCE</scope>
    <source>
        <strain evidence="2">DSM 9987</strain>
    </source>
</reference>
<sequence length="217" mass="21900">AFRKQLGEIAARKDRAALAGLVAKSFFWTAAQGEKADRKKPGIDNLAAAIGLDASDGEGWEVLASAAADPTLQPLPQKKGVSCAPATPGFDDKAFEQLLKATRTDVWDWAYPAGSSIAVRGGAAADAPVVETLGAVLVRVMPEPQGPAAQGASAQGGPPPGGPPSGGPDNAPPLKVVTPSGKTGFVSADAVLPLVFEQLCYAKGAAGWSIAGYLGGE</sequence>